<organism evidence="5 6">
    <name type="scientific">Kribbella caucasensis</name>
    <dbReference type="NCBI Taxonomy" id="2512215"/>
    <lineage>
        <taxon>Bacteria</taxon>
        <taxon>Bacillati</taxon>
        <taxon>Actinomycetota</taxon>
        <taxon>Actinomycetes</taxon>
        <taxon>Propionibacteriales</taxon>
        <taxon>Kribbellaceae</taxon>
        <taxon>Kribbella</taxon>
    </lineage>
</organism>
<dbReference type="InterPro" id="IPR036388">
    <property type="entry name" value="WH-like_DNA-bd_sf"/>
</dbReference>
<accession>A0A4R6KF72</accession>
<dbReference type="InterPro" id="IPR036390">
    <property type="entry name" value="WH_DNA-bd_sf"/>
</dbReference>
<evidence type="ECO:0000256" key="3">
    <source>
        <dbReference type="ARBA" id="ARBA00023125"/>
    </source>
</evidence>
<dbReference type="PIRSF" id="PIRSF019455">
    <property type="entry name" value="CopR_AtkY"/>
    <property type="match status" value="1"/>
</dbReference>
<keyword evidence="4" id="KW-0804">Transcription</keyword>
<evidence type="ECO:0000256" key="4">
    <source>
        <dbReference type="ARBA" id="ARBA00023163"/>
    </source>
</evidence>
<comment type="similarity">
    <text evidence="1">Belongs to the BlaI transcriptional regulatory family.</text>
</comment>
<dbReference type="Gene3D" id="6.10.140.850">
    <property type="match status" value="1"/>
</dbReference>
<dbReference type="Proteomes" id="UP000295388">
    <property type="component" value="Unassembled WGS sequence"/>
</dbReference>
<dbReference type="SUPFAM" id="SSF46785">
    <property type="entry name" value="Winged helix' DNA-binding domain"/>
    <property type="match status" value="1"/>
</dbReference>
<gene>
    <name evidence="5" type="ORF">EV643_10789</name>
</gene>
<evidence type="ECO:0000313" key="6">
    <source>
        <dbReference type="Proteomes" id="UP000295388"/>
    </source>
</evidence>
<name>A0A4R6KF72_9ACTN</name>
<keyword evidence="2" id="KW-0805">Transcription regulation</keyword>
<dbReference type="GO" id="GO:0003677">
    <property type="term" value="F:DNA binding"/>
    <property type="evidence" value="ECO:0007669"/>
    <property type="project" value="UniProtKB-KW"/>
</dbReference>
<dbReference type="EMBL" id="SNWQ01000007">
    <property type="protein sequence ID" value="TDO48460.1"/>
    <property type="molecule type" value="Genomic_DNA"/>
</dbReference>
<dbReference type="GO" id="GO:0045892">
    <property type="term" value="P:negative regulation of DNA-templated transcription"/>
    <property type="evidence" value="ECO:0007669"/>
    <property type="project" value="InterPro"/>
</dbReference>
<keyword evidence="6" id="KW-1185">Reference proteome</keyword>
<evidence type="ECO:0000256" key="1">
    <source>
        <dbReference type="ARBA" id="ARBA00011046"/>
    </source>
</evidence>
<proteinExistence type="inferred from homology"/>
<dbReference type="InterPro" id="IPR005650">
    <property type="entry name" value="BlaI_family"/>
</dbReference>
<reference evidence="5 6" key="1">
    <citation type="submission" date="2019-03" db="EMBL/GenBank/DDBJ databases">
        <title>Genomic Encyclopedia of Type Strains, Phase III (KMG-III): the genomes of soil and plant-associated and newly described type strains.</title>
        <authorList>
            <person name="Whitman W."/>
        </authorList>
    </citation>
    <scope>NUCLEOTIDE SEQUENCE [LARGE SCALE GENOMIC DNA]</scope>
    <source>
        <strain evidence="5 6">VKM Ac-2527</strain>
    </source>
</reference>
<comment type="caution">
    <text evidence="5">The sequence shown here is derived from an EMBL/GenBank/DDBJ whole genome shotgun (WGS) entry which is preliminary data.</text>
</comment>
<evidence type="ECO:0000256" key="2">
    <source>
        <dbReference type="ARBA" id="ARBA00023015"/>
    </source>
</evidence>
<sequence>MRRLGELEAGVMVAVWKHDEPVTVRTILDELDRDPAPAYTTVITIVERLRAKGWLRRERVGRSFQYAAVRTAATYTAELMGDVLESSADRGAALQRFAGRLSVEEIADLRAALDERRRSGPE</sequence>
<dbReference type="Gene3D" id="1.10.10.10">
    <property type="entry name" value="Winged helix-like DNA-binding domain superfamily/Winged helix DNA-binding domain"/>
    <property type="match status" value="1"/>
</dbReference>
<keyword evidence="3" id="KW-0238">DNA-binding</keyword>
<dbReference type="AlphaFoldDB" id="A0A4R6KF72"/>
<dbReference type="Pfam" id="PF03965">
    <property type="entry name" value="Penicillinase_R"/>
    <property type="match status" value="1"/>
</dbReference>
<evidence type="ECO:0000313" key="5">
    <source>
        <dbReference type="EMBL" id="TDO48460.1"/>
    </source>
</evidence>
<dbReference type="OrthoDB" id="9813987at2"/>
<protein>
    <submittedName>
        <fullName evidence="5">Putative transcriptional regulator</fullName>
    </submittedName>
</protein>